<accession>A0A8H3X2M9</accession>
<proteinExistence type="predicted"/>
<name>A0A8H3X2M9_GIGMA</name>
<feature type="region of interest" description="Disordered" evidence="1">
    <location>
        <begin position="1"/>
        <end position="20"/>
    </location>
</feature>
<evidence type="ECO:0000313" key="3">
    <source>
        <dbReference type="Proteomes" id="UP000439903"/>
    </source>
</evidence>
<protein>
    <submittedName>
        <fullName evidence="2">Retrotransposon nucleocapsid protein</fullName>
    </submittedName>
</protein>
<reference evidence="2 3" key="1">
    <citation type="journal article" date="2019" name="Environ. Microbiol.">
        <title>At the nexus of three kingdoms: the genome of the mycorrhizal fungus Gigaspora margarita provides insights into plant, endobacterial and fungal interactions.</title>
        <authorList>
            <person name="Venice F."/>
            <person name="Ghignone S."/>
            <person name="Salvioli di Fossalunga A."/>
            <person name="Amselem J."/>
            <person name="Novero M."/>
            <person name="Xianan X."/>
            <person name="Sedzielewska Toro K."/>
            <person name="Morin E."/>
            <person name="Lipzen A."/>
            <person name="Grigoriev I.V."/>
            <person name="Henrissat B."/>
            <person name="Martin F.M."/>
            <person name="Bonfante P."/>
        </authorList>
    </citation>
    <scope>NUCLEOTIDE SEQUENCE [LARGE SCALE GENOMIC DNA]</scope>
    <source>
        <strain evidence="2 3">BEG34</strain>
    </source>
</reference>
<comment type="caution">
    <text evidence="2">The sequence shown here is derived from an EMBL/GenBank/DDBJ whole genome shotgun (WGS) entry which is preliminary data.</text>
</comment>
<keyword evidence="3" id="KW-1185">Reference proteome</keyword>
<dbReference type="AlphaFoldDB" id="A0A8H3X2M9"/>
<sequence length="261" mass="30333">MEEDLPENFVGNEEGLEDTNGYDSLHDDNGDFNDMDNEQDLSFNSSTNFENEEWNNWNNYRNTENSNFNSSTYLETDEIINRDDSNLSALRQNEFSNFGSEEWNYLNNCGNANYRTILLQIIHSSQAIQQLTKDTQQLTRDIQQHDNSIADQLIEEKVRQVANRNLEDYRSKMEHQMHTKYNIQERNSKIGDLVKIQIAKIDHGPGEHCALPCKVFLVLPNNKHRLICQFCILEKAFSGVEILPLGPKEFSELDNPNQYNC</sequence>
<organism evidence="2 3">
    <name type="scientific">Gigaspora margarita</name>
    <dbReference type="NCBI Taxonomy" id="4874"/>
    <lineage>
        <taxon>Eukaryota</taxon>
        <taxon>Fungi</taxon>
        <taxon>Fungi incertae sedis</taxon>
        <taxon>Mucoromycota</taxon>
        <taxon>Glomeromycotina</taxon>
        <taxon>Glomeromycetes</taxon>
        <taxon>Diversisporales</taxon>
        <taxon>Gigasporaceae</taxon>
        <taxon>Gigaspora</taxon>
    </lineage>
</organism>
<dbReference type="EMBL" id="WTPW01002063">
    <property type="protein sequence ID" value="KAF0399385.1"/>
    <property type="molecule type" value="Genomic_DNA"/>
</dbReference>
<evidence type="ECO:0000313" key="2">
    <source>
        <dbReference type="EMBL" id="KAF0399385.1"/>
    </source>
</evidence>
<dbReference type="Proteomes" id="UP000439903">
    <property type="component" value="Unassembled WGS sequence"/>
</dbReference>
<evidence type="ECO:0000256" key="1">
    <source>
        <dbReference type="SAM" id="MobiDB-lite"/>
    </source>
</evidence>
<gene>
    <name evidence="2" type="ORF">F8M41_009717</name>
</gene>